<keyword evidence="1" id="KW-0472">Membrane</keyword>
<name>A0ABT1N9P8_9FIRM</name>
<evidence type="ECO:0000256" key="1">
    <source>
        <dbReference type="SAM" id="Phobius"/>
    </source>
</evidence>
<comment type="caution">
    <text evidence="2">The sequence shown here is derived from an EMBL/GenBank/DDBJ whole genome shotgun (WGS) entry which is preliminary data.</text>
</comment>
<reference evidence="2 3" key="1">
    <citation type="submission" date="2021-10" db="EMBL/GenBank/DDBJ databases">
        <title>Lutispora strain m25 sp. nov., a thermophilic, non-spore-forming bacterium isolated from a lab-scale methanogenic bioreactor digesting anaerobic sludge.</title>
        <authorList>
            <person name="El Houari A."/>
            <person name="Mcdonald J."/>
        </authorList>
    </citation>
    <scope>NUCLEOTIDE SEQUENCE [LARGE SCALE GENOMIC DNA]</scope>
    <source>
        <strain evidence="3">m25</strain>
    </source>
</reference>
<accession>A0ABT1N9P8</accession>
<proteinExistence type="predicted"/>
<dbReference type="RefSeq" id="WP_255225485.1">
    <property type="nucleotide sequence ID" value="NZ_JAJEKE010000001.1"/>
</dbReference>
<evidence type="ECO:0008006" key="4">
    <source>
        <dbReference type="Google" id="ProtNLM"/>
    </source>
</evidence>
<evidence type="ECO:0000313" key="2">
    <source>
        <dbReference type="EMBL" id="MCQ1527969.1"/>
    </source>
</evidence>
<evidence type="ECO:0000313" key="3">
    <source>
        <dbReference type="Proteomes" id="UP001651880"/>
    </source>
</evidence>
<organism evidence="2 3">
    <name type="scientific">Lutispora saccharofermentans</name>
    <dbReference type="NCBI Taxonomy" id="3024236"/>
    <lineage>
        <taxon>Bacteria</taxon>
        <taxon>Bacillati</taxon>
        <taxon>Bacillota</taxon>
        <taxon>Clostridia</taxon>
        <taxon>Lutisporales</taxon>
        <taxon>Lutisporaceae</taxon>
        <taxon>Lutispora</taxon>
    </lineage>
</organism>
<keyword evidence="1" id="KW-1133">Transmembrane helix</keyword>
<dbReference type="EMBL" id="JAJEKE010000001">
    <property type="protein sequence ID" value="MCQ1527969.1"/>
    <property type="molecule type" value="Genomic_DNA"/>
</dbReference>
<gene>
    <name evidence="2" type="ORF">LJD61_00190</name>
</gene>
<protein>
    <recommendedName>
        <fullName evidence="4">Endolytic transglycosylase MltG</fullName>
    </recommendedName>
</protein>
<dbReference type="Proteomes" id="UP001651880">
    <property type="component" value="Unassembled WGS sequence"/>
</dbReference>
<keyword evidence="3" id="KW-1185">Reference proteome</keyword>
<feature type="transmembrane region" description="Helical" evidence="1">
    <location>
        <begin position="6"/>
        <end position="27"/>
    </location>
</feature>
<dbReference type="Gene3D" id="3.30.1490.480">
    <property type="entry name" value="Endolytic murein transglycosylase"/>
    <property type="match status" value="1"/>
</dbReference>
<keyword evidence="1" id="KW-0812">Transmembrane</keyword>
<sequence length="153" mass="17311">MKSYDIKGIILGIGIGLVLSSIINININSRALTDDFIKAEASKRGFMIVNPKDLIDKGQISEKNSTYEGEKMNEQSDETEEIEEVEIKIFKGYDSYKTADVLAEHGLIDDKSGFMDRLYKRGKDDKIQYGSFILKKGMSYDDIIDVITKPKKQ</sequence>